<protein>
    <submittedName>
        <fullName evidence="1">Uncharacterized protein</fullName>
    </submittedName>
</protein>
<dbReference type="RefSeq" id="WP_183566164.1">
    <property type="nucleotide sequence ID" value="NZ_CBCSLB010000012.1"/>
</dbReference>
<dbReference type="AlphaFoldDB" id="A0A7W5CA53"/>
<evidence type="ECO:0000313" key="2">
    <source>
        <dbReference type="Proteomes" id="UP000518605"/>
    </source>
</evidence>
<accession>A0A7W5CA53</accession>
<gene>
    <name evidence="1" type="ORF">FHS16_003907</name>
</gene>
<keyword evidence="2" id="KW-1185">Reference proteome</keyword>
<dbReference type="EMBL" id="JACHXW010000012">
    <property type="protein sequence ID" value="MBB3153832.1"/>
    <property type="molecule type" value="Genomic_DNA"/>
</dbReference>
<proteinExistence type="predicted"/>
<evidence type="ECO:0000313" key="1">
    <source>
        <dbReference type="EMBL" id="MBB3153832.1"/>
    </source>
</evidence>
<comment type="caution">
    <text evidence="1">The sequence shown here is derived from an EMBL/GenBank/DDBJ whole genome shotgun (WGS) entry which is preliminary data.</text>
</comment>
<dbReference type="Proteomes" id="UP000518605">
    <property type="component" value="Unassembled WGS sequence"/>
</dbReference>
<sequence>MIAEALGKPIGADSATHFADESDIPLWAKSSVAAVQHAGIMQGKDAG</sequence>
<reference evidence="1 2" key="1">
    <citation type="submission" date="2020-08" db="EMBL/GenBank/DDBJ databases">
        <title>Genomic Encyclopedia of Type Strains, Phase III (KMG-III): the genomes of soil and plant-associated and newly described type strains.</title>
        <authorList>
            <person name="Whitman W."/>
        </authorList>
    </citation>
    <scope>NUCLEOTIDE SEQUENCE [LARGE SCALE GENOMIC DNA]</scope>
    <source>
        <strain evidence="1 2">CECT 8234</strain>
    </source>
</reference>
<name>A0A7W5CA53_9BACL</name>
<organism evidence="1 2">
    <name type="scientific">Paenibacillus endophyticus</name>
    <dbReference type="NCBI Taxonomy" id="1294268"/>
    <lineage>
        <taxon>Bacteria</taxon>
        <taxon>Bacillati</taxon>
        <taxon>Bacillota</taxon>
        <taxon>Bacilli</taxon>
        <taxon>Bacillales</taxon>
        <taxon>Paenibacillaceae</taxon>
        <taxon>Paenibacillus</taxon>
    </lineage>
</organism>